<keyword evidence="5" id="KW-0677">Repeat</keyword>
<dbReference type="FunFam" id="3.40.50.300:FF:000179">
    <property type="entry name" value="ABC transporter G family member 34"/>
    <property type="match status" value="1"/>
</dbReference>
<dbReference type="InterPro" id="IPR034001">
    <property type="entry name" value="ABCG_PDR_1"/>
</dbReference>
<keyword evidence="3" id="KW-0813">Transport</keyword>
<keyword evidence="4 11" id="KW-0812">Transmembrane</keyword>
<dbReference type="Pfam" id="PF19055">
    <property type="entry name" value="ABC2_membrane_7"/>
    <property type="match status" value="1"/>
</dbReference>
<keyword evidence="9 11" id="KW-0472">Membrane</keyword>
<dbReference type="Pfam" id="PF00005">
    <property type="entry name" value="ABC_tran"/>
    <property type="match status" value="2"/>
</dbReference>
<feature type="transmembrane region" description="Helical" evidence="11">
    <location>
        <begin position="1278"/>
        <end position="1302"/>
    </location>
</feature>
<organism evidence="13 14">
    <name type="scientific">Sesamum alatum</name>
    <dbReference type="NCBI Taxonomy" id="300844"/>
    <lineage>
        <taxon>Eukaryota</taxon>
        <taxon>Viridiplantae</taxon>
        <taxon>Streptophyta</taxon>
        <taxon>Embryophyta</taxon>
        <taxon>Tracheophyta</taxon>
        <taxon>Spermatophyta</taxon>
        <taxon>Magnoliopsida</taxon>
        <taxon>eudicotyledons</taxon>
        <taxon>Gunneridae</taxon>
        <taxon>Pentapetalae</taxon>
        <taxon>asterids</taxon>
        <taxon>lamiids</taxon>
        <taxon>Lamiales</taxon>
        <taxon>Pedaliaceae</taxon>
        <taxon>Sesamum</taxon>
    </lineage>
</organism>
<dbReference type="Pfam" id="PF14510">
    <property type="entry name" value="ABC_trans_N"/>
    <property type="match status" value="1"/>
</dbReference>
<protein>
    <submittedName>
        <fullName evidence="13">Pleiotropic drug resistance protein 1</fullName>
    </submittedName>
</protein>
<dbReference type="GO" id="GO:0016887">
    <property type="term" value="F:ATP hydrolysis activity"/>
    <property type="evidence" value="ECO:0007669"/>
    <property type="project" value="InterPro"/>
</dbReference>
<evidence type="ECO:0000256" key="4">
    <source>
        <dbReference type="ARBA" id="ARBA00022692"/>
    </source>
</evidence>
<evidence type="ECO:0000313" key="13">
    <source>
        <dbReference type="EMBL" id="KAK4420056.1"/>
    </source>
</evidence>
<comment type="similarity">
    <text evidence="2">Belongs to the ABC transporter superfamily. ABCG family. PDR (TC 3.A.1.205) subfamily.</text>
</comment>
<dbReference type="GO" id="GO:2000032">
    <property type="term" value="P:regulation of secondary shoot formation"/>
    <property type="evidence" value="ECO:0007669"/>
    <property type="project" value="UniProtKB-ARBA"/>
</dbReference>
<dbReference type="Pfam" id="PF08370">
    <property type="entry name" value="PDR_assoc"/>
    <property type="match status" value="1"/>
</dbReference>
<evidence type="ECO:0000313" key="14">
    <source>
        <dbReference type="Proteomes" id="UP001293254"/>
    </source>
</evidence>
<comment type="subcellular location">
    <subcellularLocation>
        <location evidence="1">Membrane</location>
        <topology evidence="1">Multi-pass membrane protein</topology>
    </subcellularLocation>
</comment>
<comment type="caution">
    <text evidence="13">The sequence shown here is derived from an EMBL/GenBank/DDBJ whole genome shotgun (WGS) entry which is preliminary data.</text>
</comment>
<dbReference type="InterPro" id="IPR003593">
    <property type="entry name" value="AAA+_ATPase"/>
</dbReference>
<feature type="transmembrane region" description="Helical" evidence="11">
    <location>
        <begin position="1385"/>
        <end position="1408"/>
    </location>
</feature>
<keyword evidence="7" id="KW-0067">ATP-binding</keyword>
<dbReference type="GO" id="GO:0005886">
    <property type="term" value="C:plasma membrane"/>
    <property type="evidence" value="ECO:0007669"/>
    <property type="project" value="UniProtKB-ARBA"/>
</dbReference>
<feature type="compositionally biased region" description="Low complexity" evidence="10">
    <location>
        <begin position="786"/>
        <end position="796"/>
    </location>
</feature>
<dbReference type="InterPro" id="IPR034003">
    <property type="entry name" value="ABCG_PDR_2"/>
</dbReference>
<dbReference type="PROSITE" id="PS50893">
    <property type="entry name" value="ABC_TRANSPORTER_2"/>
    <property type="match status" value="2"/>
</dbReference>
<evidence type="ECO:0000256" key="5">
    <source>
        <dbReference type="ARBA" id="ARBA00022737"/>
    </source>
</evidence>
<proteinExistence type="inferred from homology"/>
<gene>
    <name evidence="13" type="ORF">Salat_2418500</name>
</gene>
<dbReference type="EMBL" id="JACGWO010000009">
    <property type="protein sequence ID" value="KAK4420056.1"/>
    <property type="molecule type" value="Genomic_DNA"/>
</dbReference>
<dbReference type="PANTHER" id="PTHR48040:SF45">
    <property type="entry name" value="PLEIOTROPIC DRUG RESISTANCE PROTEIN 1-LIKE"/>
    <property type="match status" value="1"/>
</dbReference>
<dbReference type="CDD" id="cd03233">
    <property type="entry name" value="ABCG_PDR_domain1"/>
    <property type="match status" value="1"/>
</dbReference>
<evidence type="ECO:0000256" key="11">
    <source>
        <dbReference type="SAM" id="Phobius"/>
    </source>
</evidence>
<feature type="domain" description="ABC transporter" evidence="12">
    <location>
        <begin position="819"/>
        <end position="1071"/>
    </location>
</feature>
<reference evidence="13" key="2">
    <citation type="journal article" date="2024" name="Plant">
        <title>Genomic evolution and insights into agronomic trait innovations of Sesamum species.</title>
        <authorList>
            <person name="Miao H."/>
            <person name="Wang L."/>
            <person name="Qu L."/>
            <person name="Liu H."/>
            <person name="Sun Y."/>
            <person name="Le M."/>
            <person name="Wang Q."/>
            <person name="Wei S."/>
            <person name="Zheng Y."/>
            <person name="Lin W."/>
            <person name="Duan Y."/>
            <person name="Cao H."/>
            <person name="Xiong S."/>
            <person name="Wang X."/>
            <person name="Wei L."/>
            <person name="Li C."/>
            <person name="Ma Q."/>
            <person name="Ju M."/>
            <person name="Zhao R."/>
            <person name="Li G."/>
            <person name="Mu C."/>
            <person name="Tian Q."/>
            <person name="Mei H."/>
            <person name="Zhang T."/>
            <person name="Gao T."/>
            <person name="Zhang H."/>
        </authorList>
    </citation>
    <scope>NUCLEOTIDE SEQUENCE</scope>
    <source>
        <strain evidence="13">3651</strain>
    </source>
</reference>
<dbReference type="InterPro" id="IPR029481">
    <property type="entry name" value="ABC_trans_N"/>
</dbReference>
<feature type="transmembrane region" description="Helical" evidence="11">
    <location>
        <begin position="605"/>
        <end position="627"/>
    </location>
</feature>
<evidence type="ECO:0000259" key="12">
    <source>
        <dbReference type="PROSITE" id="PS50893"/>
    </source>
</evidence>
<evidence type="ECO:0000256" key="1">
    <source>
        <dbReference type="ARBA" id="ARBA00004141"/>
    </source>
</evidence>
<feature type="transmembrane region" description="Helical" evidence="11">
    <location>
        <begin position="664"/>
        <end position="686"/>
    </location>
</feature>
<dbReference type="Gene3D" id="3.40.50.300">
    <property type="entry name" value="P-loop containing nucleotide triphosphate hydrolases"/>
    <property type="match status" value="2"/>
</dbReference>
<feature type="transmembrane region" description="Helical" evidence="11">
    <location>
        <begin position="554"/>
        <end position="573"/>
    </location>
</feature>
<keyword evidence="8 11" id="KW-1133">Transmembrane helix</keyword>
<name>A0AAE1XXT6_9LAMI</name>
<feature type="transmembrane region" description="Helical" evidence="11">
    <location>
        <begin position="1340"/>
        <end position="1359"/>
    </location>
</feature>
<dbReference type="GO" id="GO:0140359">
    <property type="term" value="F:ABC-type transporter activity"/>
    <property type="evidence" value="ECO:0007669"/>
    <property type="project" value="InterPro"/>
</dbReference>
<evidence type="ECO:0000256" key="7">
    <source>
        <dbReference type="ARBA" id="ARBA00022840"/>
    </source>
</evidence>
<dbReference type="PANTHER" id="PTHR48040">
    <property type="entry name" value="PLEIOTROPIC DRUG RESISTANCE PROTEIN 1-LIKE ISOFORM X1"/>
    <property type="match status" value="1"/>
</dbReference>
<evidence type="ECO:0000256" key="6">
    <source>
        <dbReference type="ARBA" id="ARBA00022741"/>
    </source>
</evidence>
<dbReference type="SUPFAM" id="SSF52540">
    <property type="entry name" value="P-loop containing nucleoside triphosphate hydrolases"/>
    <property type="match status" value="2"/>
</dbReference>
<dbReference type="Pfam" id="PF01061">
    <property type="entry name" value="ABC2_membrane"/>
    <property type="match status" value="2"/>
</dbReference>
<reference evidence="13" key="1">
    <citation type="submission" date="2020-06" db="EMBL/GenBank/DDBJ databases">
        <authorList>
            <person name="Li T."/>
            <person name="Hu X."/>
            <person name="Zhang T."/>
            <person name="Song X."/>
            <person name="Zhang H."/>
            <person name="Dai N."/>
            <person name="Sheng W."/>
            <person name="Hou X."/>
            <person name="Wei L."/>
        </authorList>
    </citation>
    <scope>NUCLEOTIDE SEQUENCE</scope>
    <source>
        <strain evidence="13">3651</strain>
        <tissue evidence="13">Leaf</tissue>
    </source>
</reference>
<keyword evidence="14" id="KW-1185">Reference proteome</keyword>
<feature type="transmembrane region" description="Helical" evidence="11">
    <location>
        <begin position="639"/>
        <end position="658"/>
    </location>
</feature>
<dbReference type="FunFam" id="3.40.50.300:FF:000059">
    <property type="entry name" value="ABC transporter G family member 40"/>
    <property type="match status" value="1"/>
</dbReference>
<dbReference type="GO" id="GO:0005524">
    <property type="term" value="F:ATP binding"/>
    <property type="evidence" value="ECO:0007669"/>
    <property type="project" value="UniProtKB-KW"/>
</dbReference>
<dbReference type="InterPro" id="IPR003439">
    <property type="entry name" value="ABC_transporter-like_ATP-bd"/>
</dbReference>
<keyword evidence="6" id="KW-0547">Nucleotide-binding</keyword>
<evidence type="ECO:0000256" key="8">
    <source>
        <dbReference type="ARBA" id="ARBA00022989"/>
    </source>
</evidence>
<evidence type="ECO:0000256" key="10">
    <source>
        <dbReference type="SAM" id="MobiDB-lite"/>
    </source>
</evidence>
<dbReference type="SMART" id="SM00382">
    <property type="entry name" value="AAA"/>
    <property type="match status" value="2"/>
</dbReference>
<dbReference type="Proteomes" id="UP001293254">
    <property type="component" value="Unassembled WGS sequence"/>
</dbReference>
<dbReference type="InterPro" id="IPR043926">
    <property type="entry name" value="ABCG_dom"/>
</dbReference>
<feature type="transmembrane region" description="Helical" evidence="11">
    <location>
        <begin position="747"/>
        <end position="774"/>
    </location>
</feature>
<dbReference type="InterPro" id="IPR013581">
    <property type="entry name" value="PDR_assoc"/>
</dbReference>
<sequence>MMEGGDIFRVSSARLSSSNIWRNTGMEAFSRSSREADDEEALKWAALEKLPTNLRIRRGILTEEEGKTREIDIKNLGLVERKNLVERLLRIAEEGNEKFLLKLKERMQRVGLDLPTIEVRYEHLNVDAEAYVGSRALPTVFNFTVNILEGFLSYLHVLPSRKKPLPILHDVSGIITPGRMTLLLGPPCSGKTTLLLALAGKLDPELKVSGRVTYNGHEMEEFVPQRTSAYISQNDLHIGELTVRETLAFSARCQGVGARYEMLAELSRREKEANIKPDPDLDIFMKASSIEGQEASVVTDYIIKILGLEVCADTLVGDEMVRGISGGQRKRLTTGEMLVGPARALFMDEISTGLDSSTTFQIVNSIKQSIHILQGTALISLLQPAPETYELFDDIILLSDGRIVYQGPRENVLEFFGSMGFKCPERKGVADFLQEVTSRKDQEQYWARRDQPYSFVSVKEFSEAFQSFHVGRKIGDELAVPFDKAKSHPAALTTNKYGLSRTEVLKACSSREFLLMKRNSAVYIFRMMQLLVMGIISMTVFLRTKMPKNTVTDGGIFMGALFYTLVALMFNGFSEMALSILKLPVFYKQRDLLFFPAWAYSLPAWILKIPITFVDVAIWVLVTYYPIGFDSDPTKFFRHFFLLIWVNQMASALFRLMGALGRNMIVANTFGSGSLIAVLVLGGFVLTRENIRKWWIWGYWISPMMYGQNAIAVNEFLGKSWNYVPPGSNVSVGVSVLKSRGIFPHAYWYWIGVGALIGYVLLFNFLCTLALTFLNHPGRGNDIQQSVSSRSASSRVDGINEADPNRKKGMVLPFQPLSITFEDIHYAVDMPQEMKARGVQEDRLQLLKGINGAFRPGVLTALMGVTGAGKTTLMDVLAGRKTSGYINGTITISGYPKKQETFARIAGYCEQTDIHSPHVTVHESLQYSAWLRLPREVDTATRKMFVEEVMELVELTPLRGGLVGLPGVNGLSTEQRKRLTIAVELVANPSIIFMDEPTSGLDARAAAIVMRTVRNTVDTGRTVVCTIHQPSIDIFDAFDELLLLKRGGEEIYVGPLGWHCSELIQYFEGISGAPKIKDGYNPATWMLEVTSIAQEVALGVDFAEVYRNSELYRRNKALIAELSKPIPGSEDLRFPTRYSRSFFTQCKACLWKQHLSYSRNPPYIAVRLMFTTFIALMFGTIFWDLGSKKRNSLDIINAMGSMYAAVLFLGVQNAASVQPIVAIERTVFYRERAAGMYSALPYAFGQVVVELPHLLIQTLVYSVIVYSMIGFHWTPAKFFWYIFFMYFTLLYFTLYGMMTVAVTPNHNIAAIISSAFYAIWNLFSGFIVPKTRIPKWWRWYYYLCPVAWTLYGLVASQFGDIQDKLDTGETVEQFIRSYLGFRHDFVGYVAVIIAGIGVLFGFIFAFSIKVFNFQTR</sequence>
<evidence type="ECO:0000256" key="3">
    <source>
        <dbReference type="ARBA" id="ARBA00022448"/>
    </source>
</evidence>
<accession>A0AAE1XXT6</accession>
<dbReference type="GO" id="GO:0009914">
    <property type="term" value="P:hormone transport"/>
    <property type="evidence" value="ECO:0007669"/>
    <property type="project" value="UniProtKB-ARBA"/>
</dbReference>
<feature type="transmembrane region" description="Helical" evidence="11">
    <location>
        <begin position="1164"/>
        <end position="1183"/>
    </location>
</feature>
<feature type="transmembrane region" description="Helical" evidence="11">
    <location>
        <begin position="1254"/>
        <end position="1271"/>
    </location>
</feature>
<feature type="region of interest" description="Disordered" evidence="10">
    <location>
        <begin position="784"/>
        <end position="804"/>
    </location>
</feature>
<feature type="transmembrane region" description="Helical" evidence="11">
    <location>
        <begin position="523"/>
        <end position="542"/>
    </location>
</feature>
<dbReference type="InterPro" id="IPR027417">
    <property type="entry name" value="P-loop_NTPase"/>
</dbReference>
<feature type="domain" description="ABC transporter" evidence="12">
    <location>
        <begin position="152"/>
        <end position="425"/>
    </location>
</feature>
<dbReference type="CDD" id="cd03232">
    <property type="entry name" value="ABCG_PDR_domain2"/>
    <property type="match status" value="1"/>
</dbReference>
<evidence type="ECO:0000256" key="9">
    <source>
        <dbReference type="ARBA" id="ARBA00023136"/>
    </source>
</evidence>
<evidence type="ECO:0000256" key="2">
    <source>
        <dbReference type="ARBA" id="ARBA00006012"/>
    </source>
</evidence>
<dbReference type="InterPro" id="IPR013525">
    <property type="entry name" value="ABC2_TM"/>
</dbReference>
<feature type="transmembrane region" description="Helical" evidence="11">
    <location>
        <begin position="1308"/>
        <end position="1328"/>
    </location>
</feature>